<dbReference type="Proteomes" id="UP000681967">
    <property type="component" value="Unassembled WGS sequence"/>
</dbReference>
<keyword evidence="2" id="KW-0677">Repeat</keyword>
<name>A0A8S3K6C1_9BILA</name>
<evidence type="ECO:0008006" key="6">
    <source>
        <dbReference type="Google" id="ProtNLM"/>
    </source>
</evidence>
<dbReference type="PROSITE" id="PS51450">
    <property type="entry name" value="LRR"/>
    <property type="match status" value="1"/>
</dbReference>
<dbReference type="PANTHER" id="PTHR48051:SF35">
    <property type="entry name" value="LEUCINE-RICH REPEAT-CONTAINING PROTEIN 27"/>
    <property type="match status" value="1"/>
</dbReference>
<dbReference type="InterPro" id="IPR001611">
    <property type="entry name" value="Leu-rich_rpt"/>
</dbReference>
<feature type="non-terminal residue" evidence="4">
    <location>
        <position position="73"/>
    </location>
</feature>
<dbReference type="SUPFAM" id="SSF52075">
    <property type="entry name" value="Outer arm dynein light chain 1"/>
    <property type="match status" value="1"/>
</dbReference>
<keyword evidence="1" id="KW-0433">Leucine-rich repeat</keyword>
<dbReference type="EMBL" id="CAJOBJ010373555">
    <property type="protein sequence ID" value="CAF5224553.1"/>
    <property type="molecule type" value="Genomic_DNA"/>
</dbReference>
<dbReference type="InterPro" id="IPR003591">
    <property type="entry name" value="Leu-rich_rpt_typical-subtyp"/>
</dbReference>
<sequence>LKLPNLKWIDLRNNKITRIPGIGLDKNASLRYLLLSGNLIRTLPVELGKVKGLSALNLDGNPLEHPPLDIVKQ</sequence>
<evidence type="ECO:0000313" key="4">
    <source>
        <dbReference type="EMBL" id="CAF5224553.1"/>
    </source>
</evidence>
<dbReference type="Pfam" id="PF13855">
    <property type="entry name" value="LRR_8"/>
    <property type="match status" value="1"/>
</dbReference>
<reference evidence="4" key="1">
    <citation type="submission" date="2021-02" db="EMBL/GenBank/DDBJ databases">
        <authorList>
            <person name="Nowell W R."/>
        </authorList>
    </citation>
    <scope>NUCLEOTIDE SEQUENCE</scope>
</reference>
<feature type="non-terminal residue" evidence="4">
    <location>
        <position position="1"/>
    </location>
</feature>
<evidence type="ECO:0000256" key="1">
    <source>
        <dbReference type="ARBA" id="ARBA00022614"/>
    </source>
</evidence>
<dbReference type="PANTHER" id="PTHR48051">
    <property type="match status" value="1"/>
</dbReference>
<evidence type="ECO:0000313" key="5">
    <source>
        <dbReference type="Proteomes" id="UP000681720"/>
    </source>
</evidence>
<dbReference type="EMBL" id="CAJOBH010266846">
    <property type="protein sequence ID" value="CAF5161684.1"/>
    <property type="molecule type" value="Genomic_DNA"/>
</dbReference>
<proteinExistence type="predicted"/>
<dbReference type="GO" id="GO:0005737">
    <property type="term" value="C:cytoplasm"/>
    <property type="evidence" value="ECO:0007669"/>
    <property type="project" value="TreeGrafter"/>
</dbReference>
<dbReference type="Proteomes" id="UP000681720">
    <property type="component" value="Unassembled WGS sequence"/>
</dbReference>
<evidence type="ECO:0000313" key="3">
    <source>
        <dbReference type="EMBL" id="CAF5161684.1"/>
    </source>
</evidence>
<gene>
    <name evidence="3" type="ORF">BYL167_LOCUS74775</name>
    <name evidence="4" type="ORF">GIL414_LOCUS86166</name>
</gene>
<accession>A0A8S3K6C1</accession>
<dbReference type="AlphaFoldDB" id="A0A8S3K6C1"/>
<evidence type="ECO:0000256" key="2">
    <source>
        <dbReference type="ARBA" id="ARBA00022737"/>
    </source>
</evidence>
<dbReference type="SMART" id="SM00369">
    <property type="entry name" value="LRR_TYP"/>
    <property type="match status" value="2"/>
</dbReference>
<comment type="caution">
    <text evidence="4">The sequence shown here is derived from an EMBL/GenBank/DDBJ whole genome shotgun (WGS) entry which is preliminary data.</text>
</comment>
<organism evidence="4 5">
    <name type="scientific">Rotaria magnacalcarata</name>
    <dbReference type="NCBI Taxonomy" id="392030"/>
    <lineage>
        <taxon>Eukaryota</taxon>
        <taxon>Metazoa</taxon>
        <taxon>Spiralia</taxon>
        <taxon>Gnathifera</taxon>
        <taxon>Rotifera</taxon>
        <taxon>Eurotatoria</taxon>
        <taxon>Bdelloidea</taxon>
        <taxon>Philodinida</taxon>
        <taxon>Philodinidae</taxon>
        <taxon>Rotaria</taxon>
    </lineage>
</organism>
<dbReference type="InterPro" id="IPR050216">
    <property type="entry name" value="LRR_domain-containing"/>
</dbReference>
<dbReference type="InterPro" id="IPR032675">
    <property type="entry name" value="LRR_dom_sf"/>
</dbReference>
<dbReference type="Gene3D" id="3.80.10.10">
    <property type="entry name" value="Ribonuclease Inhibitor"/>
    <property type="match status" value="1"/>
</dbReference>
<protein>
    <recommendedName>
        <fullName evidence="6">Leucine-rich repeat domain-containing protein</fullName>
    </recommendedName>
</protein>